<evidence type="ECO:0000313" key="2">
    <source>
        <dbReference type="Proteomes" id="UP000294650"/>
    </source>
</evidence>
<sequence length="83" mass="9877">MFLMKAFKFSREEMENCAKHRTKRGEPGFRKVGGYRFGQSWREDFLKKSLWNLTCNVPLRAGEVSIFFLLFSFLETCQIKQTQ</sequence>
<comment type="caution">
    <text evidence="1">The sequence shown here is derived from an EMBL/GenBank/DDBJ whole genome shotgun (WGS) entry which is preliminary data.</text>
</comment>
<dbReference type="EMBL" id="SMAN01000026">
    <property type="protein sequence ID" value="TCT17943.1"/>
    <property type="molecule type" value="Genomic_DNA"/>
</dbReference>
<organism evidence="1 2">
    <name type="scientific">Melghiribacillus thermohalophilus</name>
    <dbReference type="NCBI Taxonomy" id="1324956"/>
    <lineage>
        <taxon>Bacteria</taxon>
        <taxon>Bacillati</taxon>
        <taxon>Bacillota</taxon>
        <taxon>Bacilli</taxon>
        <taxon>Bacillales</taxon>
        <taxon>Bacillaceae</taxon>
        <taxon>Melghiribacillus</taxon>
    </lineage>
</organism>
<keyword evidence="2" id="KW-1185">Reference proteome</keyword>
<protein>
    <submittedName>
        <fullName evidence="1">Uncharacterized protein</fullName>
    </submittedName>
</protein>
<evidence type="ECO:0000313" key="1">
    <source>
        <dbReference type="EMBL" id="TCT17943.1"/>
    </source>
</evidence>
<accession>A0A4R3MQ06</accession>
<proteinExistence type="predicted"/>
<gene>
    <name evidence="1" type="ORF">EDD68_12616</name>
</gene>
<dbReference type="Proteomes" id="UP000294650">
    <property type="component" value="Unassembled WGS sequence"/>
</dbReference>
<dbReference type="AlphaFoldDB" id="A0A4R3MQ06"/>
<name>A0A4R3MQ06_9BACI</name>
<reference evidence="1 2" key="1">
    <citation type="submission" date="2019-03" db="EMBL/GenBank/DDBJ databases">
        <title>Genomic Encyclopedia of Type Strains, Phase IV (KMG-IV): sequencing the most valuable type-strain genomes for metagenomic binning, comparative biology and taxonomic classification.</title>
        <authorList>
            <person name="Goeker M."/>
        </authorList>
    </citation>
    <scope>NUCLEOTIDE SEQUENCE [LARGE SCALE GENOMIC DNA]</scope>
    <source>
        <strain evidence="1 2">DSM 25894</strain>
    </source>
</reference>